<protein>
    <submittedName>
        <fullName evidence="2">GNAT family N-acetyltransferase</fullName>
    </submittedName>
</protein>
<gene>
    <name evidence="2" type="ORF">H9966_03075</name>
</gene>
<comment type="caution">
    <text evidence="2">The sequence shown here is derived from an EMBL/GenBank/DDBJ whole genome shotgun (WGS) entry which is preliminary data.</text>
</comment>
<feature type="domain" description="BioF2-like acetyltransferase" evidence="1">
    <location>
        <begin position="160"/>
        <end position="278"/>
    </location>
</feature>
<dbReference type="Proteomes" id="UP000824055">
    <property type="component" value="Unassembled WGS sequence"/>
</dbReference>
<dbReference type="InterPro" id="IPR016181">
    <property type="entry name" value="Acyl_CoA_acyltransferase"/>
</dbReference>
<evidence type="ECO:0000313" key="2">
    <source>
        <dbReference type="EMBL" id="HIZ68854.1"/>
    </source>
</evidence>
<proteinExistence type="predicted"/>
<reference evidence="2" key="1">
    <citation type="journal article" date="2021" name="PeerJ">
        <title>Extensive microbial diversity within the chicken gut microbiome revealed by metagenomics and culture.</title>
        <authorList>
            <person name="Gilroy R."/>
            <person name="Ravi A."/>
            <person name="Getino M."/>
            <person name="Pursley I."/>
            <person name="Horton D.L."/>
            <person name="Alikhan N.F."/>
            <person name="Baker D."/>
            <person name="Gharbi K."/>
            <person name="Hall N."/>
            <person name="Watson M."/>
            <person name="Adriaenssens E.M."/>
            <person name="Foster-Nyarko E."/>
            <person name="Jarju S."/>
            <person name="Secka A."/>
            <person name="Antonio M."/>
            <person name="Oren A."/>
            <person name="Chaudhuri R.R."/>
            <person name="La Ragione R."/>
            <person name="Hildebrand F."/>
            <person name="Pallen M.J."/>
        </authorList>
    </citation>
    <scope>NUCLEOTIDE SEQUENCE</scope>
    <source>
        <strain evidence="2">ChiHecec3B27-8219</strain>
    </source>
</reference>
<dbReference type="Pfam" id="PF13480">
    <property type="entry name" value="Acetyltransf_6"/>
    <property type="match status" value="1"/>
</dbReference>
<dbReference type="AlphaFoldDB" id="A0A9D2FWV7"/>
<dbReference type="SUPFAM" id="SSF55729">
    <property type="entry name" value="Acyl-CoA N-acyltransferases (Nat)"/>
    <property type="match status" value="1"/>
</dbReference>
<sequence>MFDIQRYSPEKEKEWNGLVASSKNATFLLDRGYMDYHAYRFHDCSLMFYKNGRLYALLPAHAAEGTLVSHPGLTYGGLVLGEDARGAEVVTLFQEMNDWLRGEGFRAVTYKRIPWIYHKMPAEEDLYALFRVCRAKLVCRDISSAIDMAYAPHWSQNRRWGRNKAFRQGVEVTESQDFPTFWKILSDNLRSRYDTAPVHSLEEIRLLHSRFPQSIRLYLAYKDEEAIGGTILYVTPQVVHSQYISSSPRGKELNAVDAIFERVLHQDFARYAYFDFGKSTVGDGRELNASLLAQKEGFGARALCYDTYAWEL</sequence>
<reference evidence="2" key="2">
    <citation type="submission" date="2021-04" db="EMBL/GenBank/DDBJ databases">
        <authorList>
            <person name="Gilroy R."/>
        </authorList>
    </citation>
    <scope>NUCLEOTIDE SEQUENCE</scope>
    <source>
        <strain evidence="2">ChiHecec3B27-8219</strain>
    </source>
</reference>
<dbReference type="InterPro" id="IPR038740">
    <property type="entry name" value="BioF2-like_GNAT_dom"/>
</dbReference>
<dbReference type="Gene3D" id="3.40.630.30">
    <property type="match status" value="1"/>
</dbReference>
<name>A0A9D2FWV7_9BACT</name>
<evidence type="ECO:0000259" key="1">
    <source>
        <dbReference type="Pfam" id="PF13480"/>
    </source>
</evidence>
<accession>A0A9D2FWV7</accession>
<dbReference type="EMBL" id="DXBE01000025">
    <property type="protein sequence ID" value="HIZ68854.1"/>
    <property type="molecule type" value="Genomic_DNA"/>
</dbReference>
<evidence type="ECO:0000313" key="3">
    <source>
        <dbReference type="Proteomes" id="UP000824055"/>
    </source>
</evidence>
<organism evidence="2 3">
    <name type="scientific">Candidatus Prevotella avicola</name>
    <dbReference type="NCBI Taxonomy" id="2838738"/>
    <lineage>
        <taxon>Bacteria</taxon>
        <taxon>Pseudomonadati</taxon>
        <taxon>Bacteroidota</taxon>
        <taxon>Bacteroidia</taxon>
        <taxon>Bacteroidales</taxon>
        <taxon>Prevotellaceae</taxon>
        <taxon>Prevotella</taxon>
    </lineage>
</organism>